<organism evidence="1">
    <name type="scientific">Emiliania huxleyi</name>
    <name type="common">Coccolithophore</name>
    <name type="synonym">Pontosphaera huxleyi</name>
    <dbReference type="NCBI Taxonomy" id="2903"/>
    <lineage>
        <taxon>Eukaryota</taxon>
        <taxon>Haptista</taxon>
        <taxon>Haptophyta</taxon>
        <taxon>Prymnesiophyceae</taxon>
        <taxon>Isochrysidales</taxon>
        <taxon>Noelaerhabdaceae</taxon>
        <taxon>Emiliania</taxon>
    </lineage>
</organism>
<dbReference type="EMBL" id="HBIR01031356">
    <property type="protein sequence ID" value="CAE0560646.1"/>
    <property type="molecule type" value="Transcribed_RNA"/>
</dbReference>
<gene>
    <name evidence="1" type="ORF">EHUX00137_LOCUS24305</name>
</gene>
<evidence type="ECO:0008006" key="2">
    <source>
        <dbReference type="Google" id="ProtNLM"/>
    </source>
</evidence>
<protein>
    <recommendedName>
        <fullName evidence="2">F-box domain-containing protein</fullName>
    </recommendedName>
</protein>
<sequence length="532" mass="57863">MAPLWALLPDDQLVELLSWCTLSTRRTLAATCHHMSSLVPSEEVLHVRLQMTYSVPPTLGPVQVEDDKFVVTAVLHQRGTPALRQLADLMPTFLPKHGRWFRQLALTGAVEVDEGCSVTGFFSWRRLQSHVESIEKPTFTLHRTSSASLTDLTLRACYVPAGLETLLPNLVSLQLWQCSVGQGAAAGDFIAGLTSLRAFATMGSAEELAAAIFARPPPRLNQLVLDLPLDDDNDAALPDAAALQGFFLGLATRGLTQLVLLDGSEGSAVEEVLLPTLSEPLGRGAFSQLVELHVVEDVFVASNMSCLQRLMPNGPLAMLQQLPCLASLGALGMVNTGSAAVHHERDGFFEFLPLASEKSPARGLRALFFRILDSAPSYSLTDRAYCEWGAGGTLAAVVRGVVAHTPWVDHVYLEWYHEGYSPIDEIAAALAPLQRSALEPTRTVHLIPTVVGWVETTASWWTAPRLSGDEAQRRFARLLPGLAVRVREPRAAEQAALMMAHGVELLGVHNFGQHIAARGLLGEGRFYPRQPH</sequence>
<evidence type="ECO:0000313" key="1">
    <source>
        <dbReference type="EMBL" id="CAE0560646.1"/>
    </source>
</evidence>
<dbReference type="AlphaFoldDB" id="A0A6V2SI45"/>
<proteinExistence type="predicted"/>
<reference evidence="1" key="1">
    <citation type="submission" date="2021-01" db="EMBL/GenBank/DDBJ databases">
        <authorList>
            <person name="Corre E."/>
            <person name="Pelletier E."/>
            <person name="Niang G."/>
            <person name="Scheremetjew M."/>
            <person name="Finn R."/>
            <person name="Kale V."/>
            <person name="Holt S."/>
            <person name="Cochrane G."/>
            <person name="Meng A."/>
            <person name="Brown T."/>
            <person name="Cohen L."/>
        </authorList>
    </citation>
    <scope>NUCLEOTIDE SEQUENCE</scope>
    <source>
        <strain evidence="1">379</strain>
    </source>
</reference>
<accession>A0A6V2SI45</accession>
<name>A0A6V2SI45_EMIHU</name>